<gene>
    <name evidence="2" type="ORF">B0T14DRAFT_191776</name>
</gene>
<protein>
    <submittedName>
        <fullName evidence="2">Uncharacterized protein</fullName>
    </submittedName>
</protein>
<organism evidence="2 3">
    <name type="scientific">Immersiella caudata</name>
    <dbReference type="NCBI Taxonomy" id="314043"/>
    <lineage>
        <taxon>Eukaryota</taxon>
        <taxon>Fungi</taxon>
        <taxon>Dikarya</taxon>
        <taxon>Ascomycota</taxon>
        <taxon>Pezizomycotina</taxon>
        <taxon>Sordariomycetes</taxon>
        <taxon>Sordariomycetidae</taxon>
        <taxon>Sordariales</taxon>
        <taxon>Lasiosphaeriaceae</taxon>
        <taxon>Immersiella</taxon>
    </lineage>
</organism>
<accession>A0AA40C3F8</accession>
<evidence type="ECO:0000313" key="2">
    <source>
        <dbReference type="EMBL" id="KAK0623946.1"/>
    </source>
</evidence>
<comment type="caution">
    <text evidence="2">The sequence shown here is derived from an EMBL/GenBank/DDBJ whole genome shotgun (WGS) entry which is preliminary data.</text>
</comment>
<reference evidence="2" key="1">
    <citation type="submission" date="2023-06" db="EMBL/GenBank/DDBJ databases">
        <title>Genome-scale phylogeny and comparative genomics of the fungal order Sordariales.</title>
        <authorList>
            <consortium name="Lawrence Berkeley National Laboratory"/>
            <person name="Hensen N."/>
            <person name="Bonometti L."/>
            <person name="Westerberg I."/>
            <person name="Brannstrom I.O."/>
            <person name="Guillou S."/>
            <person name="Cros-Aarteil S."/>
            <person name="Calhoun S."/>
            <person name="Haridas S."/>
            <person name="Kuo A."/>
            <person name="Mondo S."/>
            <person name="Pangilinan J."/>
            <person name="Riley R."/>
            <person name="Labutti K."/>
            <person name="Andreopoulos B."/>
            <person name="Lipzen A."/>
            <person name="Chen C."/>
            <person name="Yanf M."/>
            <person name="Daum C."/>
            <person name="Ng V."/>
            <person name="Clum A."/>
            <person name="Steindorff A."/>
            <person name="Ohm R."/>
            <person name="Martin F."/>
            <person name="Silar P."/>
            <person name="Natvig D."/>
            <person name="Lalanne C."/>
            <person name="Gautier V."/>
            <person name="Ament-Velasquez S.L."/>
            <person name="Kruys A."/>
            <person name="Hutchinson M.I."/>
            <person name="Powell A.J."/>
            <person name="Barry K."/>
            <person name="Miller A.N."/>
            <person name="Grigoriev I.V."/>
            <person name="Debuchy R."/>
            <person name="Gladieux P."/>
            <person name="Thoren M.H."/>
            <person name="Johannesson H."/>
        </authorList>
    </citation>
    <scope>NUCLEOTIDE SEQUENCE</scope>
    <source>
        <strain evidence="2">CBS 606.72</strain>
    </source>
</reference>
<name>A0AA40C3F8_9PEZI</name>
<sequence>MSSRISFSRWFLRWMELAEVFSFLRLFIIYTYSAANGGARVFQELVCLLVLFGRRIGLGCSRWFGCLALTW</sequence>
<dbReference type="EMBL" id="JAULSU010000003">
    <property type="protein sequence ID" value="KAK0623946.1"/>
    <property type="molecule type" value="Genomic_DNA"/>
</dbReference>
<keyword evidence="1" id="KW-0812">Transmembrane</keyword>
<dbReference type="Proteomes" id="UP001175000">
    <property type="component" value="Unassembled WGS sequence"/>
</dbReference>
<keyword evidence="1" id="KW-0472">Membrane</keyword>
<proteinExistence type="predicted"/>
<feature type="transmembrane region" description="Helical" evidence="1">
    <location>
        <begin position="12"/>
        <end position="32"/>
    </location>
</feature>
<dbReference type="AlphaFoldDB" id="A0AA40C3F8"/>
<keyword evidence="1" id="KW-1133">Transmembrane helix</keyword>
<evidence type="ECO:0000256" key="1">
    <source>
        <dbReference type="SAM" id="Phobius"/>
    </source>
</evidence>
<evidence type="ECO:0000313" key="3">
    <source>
        <dbReference type="Proteomes" id="UP001175000"/>
    </source>
</evidence>
<keyword evidence="3" id="KW-1185">Reference proteome</keyword>